<dbReference type="Proteomes" id="UP000010119">
    <property type="component" value="Unassembled WGS sequence"/>
</dbReference>
<dbReference type="HOGENOM" id="CLU_2974042_0_0_9"/>
<keyword evidence="1" id="KW-1133">Transmembrane helix</keyword>
<dbReference type="AlphaFoldDB" id="D7UU86"/>
<name>D7UU86_LISGR</name>
<accession>D7UU86</accession>
<protein>
    <submittedName>
        <fullName evidence="2">Uncharacterized protein</fullName>
    </submittedName>
</protein>
<keyword evidence="1" id="KW-0472">Membrane</keyword>
<keyword evidence="1" id="KW-0812">Transmembrane</keyword>
<feature type="transmembrane region" description="Helical" evidence="1">
    <location>
        <begin position="28"/>
        <end position="57"/>
    </location>
</feature>
<proteinExistence type="predicted"/>
<gene>
    <name evidence="2" type="ORF">HMPREF0556_10061</name>
</gene>
<organism evidence="2 3">
    <name type="scientific">Listeria grayi DSM 20601</name>
    <dbReference type="NCBI Taxonomy" id="525367"/>
    <lineage>
        <taxon>Bacteria</taxon>
        <taxon>Bacillati</taxon>
        <taxon>Bacillota</taxon>
        <taxon>Bacilli</taxon>
        <taxon>Bacillales</taxon>
        <taxon>Listeriaceae</taxon>
        <taxon>Listeria</taxon>
    </lineage>
</organism>
<reference evidence="2" key="1">
    <citation type="submission" date="2010-06" db="EMBL/GenBank/DDBJ databases">
        <authorList>
            <person name="Muzny D."/>
            <person name="Qin X."/>
            <person name="Buhay C."/>
            <person name="Dugan-Rocha S."/>
            <person name="Ding Y."/>
            <person name="Chen G."/>
            <person name="Hawes A."/>
            <person name="Holder M."/>
            <person name="Jhangiani S."/>
            <person name="Johnson A."/>
            <person name="Khan Z."/>
            <person name="Li Z."/>
            <person name="Liu W."/>
            <person name="Liu X."/>
            <person name="Perez L."/>
            <person name="Shen H."/>
            <person name="Wang Q."/>
            <person name="Watt J."/>
            <person name="Xi L."/>
            <person name="Xin Y."/>
            <person name="Zhou J."/>
            <person name="Deng J."/>
            <person name="Jiang H."/>
            <person name="Liu Y."/>
            <person name="Qu J."/>
            <person name="Song X.-Z."/>
            <person name="Zhang L."/>
            <person name="Villasana D."/>
            <person name="Johnson A."/>
            <person name="Liu J."/>
            <person name="Liyanage D."/>
            <person name="Lorensuhewa L."/>
            <person name="Robinson T."/>
            <person name="Song A."/>
            <person name="Song B.-B."/>
            <person name="Dinh H."/>
            <person name="Thornton R."/>
            <person name="Coyle M."/>
            <person name="Francisco L."/>
            <person name="Jackson L."/>
            <person name="Javaid M."/>
            <person name="Korchina V."/>
            <person name="Kovar C."/>
            <person name="Mata R."/>
            <person name="Mathew T."/>
            <person name="Ngo R."/>
            <person name="Nguyen L."/>
            <person name="Nguyen N."/>
            <person name="Okwuonu G."/>
            <person name="Ongeri F."/>
            <person name="Pham C."/>
            <person name="Simmons D."/>
            <person name="Wilczek-Boney K."/>
            <person name="Hale W."/>
            <person name="Jakkamsetti A."/>
            <person name="Pham P."/>
            <person name="Ruth R."/>
            <person name="San Lucas F."/>
            <person name="Warren J."/>
            <person name="Zhang J."/>
            <person name="Zhao Z."/>
            <person name="Zhou C."/>
            <person name="Zhu D."/>
            <person name="Lee S."/>
            <person name="Bess C."/>
            <person name="Blankenburg K."/>
            <person name="Forbes L."/>
            <person name="Fu Q."/>
            <person name="Gubbala S."/>
            <person name="Hirani K."/>
            <person name="Jayaseelan J.C."/>
            <person name="Lara F."/>
            <person name="Munidasa M."/>
            <person name="Palculict T."/>
            <person name="Patil S."/>
            <person name="Pu L.-L."/>
            <person name="Saada N."/>
            <person name="Tang L."/>
            <person name="Weissenberger G."/>
            <person name="Zhu Y."/>
            <person name="Hemphill L."/>
            <person name="Shang Y."/>
            <person name="Youmans B."/>
            <person name="Ayvaz T."/>
            <person name="Ross M."/>
            <person name="Santibanez J."/>
            <person name="Aqrawi P."/>
            <person name="Gross S."/>
            <person name="Joshi V."/>
            <person name="Fowler G."/>
            <person name="Nazareth L."/>
            <person name="Reid J."/>
            <person name="Worley K."/>
            <person name="Petrosino J."/>
            <person name="Highlander S."/>
            <person name="Gibbs R."/>
        </authorList>
    </citation>
    <scope>NUCLEOTIDE SEQUENCE [LARGE SCALE GENOMIC DNA]</scope>
    <source>
        <strain evidence="2">DSM 20601</strain>
    </source>
</reference>
<evidence type="ECO:0000313" key="2">
    <source>
        <dbReference type="EMBL" id="EFI85334.1"/>
    </source>
</evidence>
<sequence length="58" mass="6792">MVVTKQKYRRYLEDEYAEMIGDEGELGWFGWSIIGLFLFIIVICAIPFVASVIHFYVN</sequence>
<keyword evidence="3" id="KW-1185">Reference proteome</keyword>
<dbReference type="STRING" id="525367.HMPREF0556_10061"/>
<evidence type="ECO:0000313" key="3">
    <source>
        <dbReference type="Proteomes" id="UP000010119"/>
    </source>
</evidence>
<dbReference type="EMBL" id="ACCR02000001">
    <property type="protein sequence ID" value="EFI85334.1"/>
    <property type="molecule type" value="Genomic_DNA"/>
</dbReference>
<evidence type="ECO:0000256" key="1">
    <source>
        <dbReference type="SAM" id="Phobius"/>
    </source>
</evidence>
<comment type="caution">
    <text evidence="2">The sequence shown here is derived from an EMBL/GenBank/DDBJ whole genome shotgun (WGS) entry which is preliminary data.</text>
</comment>